<name>A0A1Y0IHG4_9BACL</name>
<evidence type="ECO:0000313" key="3">
    <source>
        <dbReference type="Proteomes" id="UP000195437"/>
    </source>
</evidence>
<dbReference type="RefSeq" id="WP_087455320.1">
    <property type="nucleotide sequence ID" value="NZ_CP021434.1"/>
</dbReference>
<protein>
    <recommendedName>
        <fullName evidence="4">DUF2334 domain-containing protein</fullName>
    </recommendedName>
</protein>
<accession>A0A1Y0IHG4</accession>
<evidence type="ECO:0000256" key="1">
    <source>
        <dbReference type="ARBA" id="ARBA00022729"/>
    </source>
</evidence>
<dbReference type="InterPro" id="IPR013517">
    <property type="entry name" value="FG-GAP"/>
</dbReference>
<evidence type="ECO:0000313" key="2">
    <source>
        <dbReference type="EMBL" id="ARU59931.1"/>
    </source>
</evidence>
<sequence length="605" mass="66758">MRKALLRLEDVGPGGFYESEESLWKLRVIADFLSSSGVPFHVAMIPRFVNPKTGYDRSIGDRRDPLVQKFISTMRHLQNRGGSLGMHGYRHQYGQAVSGDGFEFAYGDCTADCPPDDDPAAYQERGAFEQAYASERMRQGFLAVFASGLQVDWFEAPHYTASPVQRRVLEGWTGLFFENDPHSSEMHHVVTHDTDSPLYRGAVYVPTPLFYLDASKPEQELKRMCRAIKGFKDDEIAGFFYHPYLEFPYIRKVGERVVYDEGSYLKRLVKCFQQQKYEFVPLLSLVSLVPSMRQTGFFPGAEVLTGDVNGDGISELLVREPLSGTWQAASGSLETFPCRQSAPFTARVIGERLGPGRAMVGDVNGDGRDDLVLWDAVAGTFSVALSDGDSWQKPTVWLTGLARGEAWEPHLADWNGDGRKDLALWNKRTGDWLLAASDGGKFSPAYDGAAGRTGTDWVAGFGDVDGDGRDELVLWHPATGTWKVGACTGTRLRIGSKPWLQKWAVEAGWQLLLGDFDGDGKDDLLVVNPERGDWQIARSTGSRFLPEQAVLRPWAAEPGMVPLVGTWSRDGRAGVCARHPLLRGGTVDFAVSVVGKASGKTKAGR</sequence>
<dbReference type="PANTHER" id="PTHR46580:SF2">
    <property type="entry name" value="MAM DOMAIN-CONTAINING PROTEIN"/>
    <property type="match status" value="1"/>
</dbReference>
<dbReference type="InterPro" id="IPR028994">
    <property type="entry name" value="Integrin_alpha_N"/>
</dbReference>
<dbReference type="SUPFAM" id="SSF69318">
    <property type="entry name" value="Integrin alpha N-terminal domain"/>
    <property type="match status" value="1"/>
</dbReference>
<dbReference type="InterPro" id="IPR018763">
    <property type="entry name" value="DUF2334"/>
</dbReference>
<dbReference type="KEGG" id="tum:CBW65_01805"/>
<proteinExistence type="predicted"/>
<keyword evidence="3" id="KW-1185">Reference proteome</keyword>
<dbReference type="EMBL" id="CP021434">
    <property type="protein sequence ID" value="ARU59931.1"/>
    <property type="molecule type" value="Genomic_DNA"/>
</dbReference>
<dbReference type="AlphaFoldDB" id="A0A1Y0IHG4"/>
<dbReference type="Proteomes" id="UP000195437">
    <property type="component" value="Chromosome"/>
</dbReference>
<evidence type="ECO:0008006" key="4">
    <source>
        <dbReference type="Google" id="ProtNLM"/>
    </source>
</evidence>
<dbReference type="Pfam" id="PF01839">
    <property type="entry name" value="FG-GAP"/>
    <property type="match status" value="1"/>
</dbReference>
<reference evidence="3" key="1">
    <citation type="submission" date="2017-05" db="EMBL/GenBank/DDBJ databases">
        <authorList>
            <person name="Sung H."/>
        </authorList>
    </citation>
    <scope>NUCLEOTIDE SEQUENCE [LARGE SCALE GENOMIC DNA]</scope>
    <source>
        <strain evidence="3">AR23208</strain>
    </source>
</reference>
<dbReference type="PANTHER" id="PTHR46580">
    <property type="entry name" value="SENSOR KINASE-RELATED"/>
    <property type="match status" value="1"/>
</dbReference>
<dbReference type="OrthoDB" id="2339428at2"/>
<dbReference type="Pfam" id="PF10096">
    <property type="entry name" value="DUF2334"/>
    <property type="match status" value="1"/>
</dbReference>
<keyword evidence="1" id="KW-0732">Signal</keyword>
<dbReference type="Pfam" id="PF13517">
    <property type="entry name" value="FG-GAP_3"/>
    <property type="match status" value="1"/>
</dbReference>
<dbReference type="Gene3D" id="2.130.10.130">
    <property type="entry name" value="Integrin alpha, N-terminal"/>
    <property type="match status" value="2"/>
</dbReference>
<organism evidence="2 3">
    <name type="scientific">Tumebacillus avium</name>
    <dbReference type="NCBI Taxonomy" id="1903704"/>
    <lineage>
        <taxon>Bacteria</taxon>
        <taxon>Bacillati</taxon>
        <taxon>Bacillota</taxon>
        <taxon>Bacilli</taxon>
        <taxon>Bacillales</taxon>
        <taxon>Alicyclobacillaceae</taxon>
        <taxon>Tumebacillus</taxon>
    </lineage>
</organism>
<gene>
    <name evidence="2" type="ORF">CBW65_01805</name>
</gene>